<evidence type="ECO:0000313" key="1">
    <source>
        <dbReference type="EMBL" id="MEZ0492195.1"/>
    </source>
</evidence>
<proteinExistence type="predicted"/>
<dbReference type="EMBL" id="JBGGTQ010000003">
    <property type="protein sequence ID" value="MEZ0492195.1"/>
    <property type="molecule type" value="Genomic_DNA"/>
</dbReference>
<protein>
    <submittedName>
        <fullName evidence="1">Uridine kinase</fullName>
    </submittedName>
</protein>
<dbReference type="InterPro" id="IPR027417">
    <property type="entry name" value="P-loop_NTPase"/>
</dbReference>
<accession>A0ABV4I114</accession>
<evidence type="ECO:0000313" key="2">
    <source>
        <dbReference type="Proteomes" id="UP001566476"/>
    </source>
</evidence>
<keyword evidence="1" id="KW-0808">Transferase</keyword>
<comment type="caution">
    <text evidence="1">The sequence shown here is derived from an EMBL/GenBank/DDBJ whole genome shotgun (WGS) entry which is preliminary data.</text>
</comment>
<gene>
    <name evidence="1" type="ORF">AB2L28_08075</name>
</gene>
<dbReference type="SUPFAM" id="SSF52540">
    <property type="entry name" value="P-loop containing nucleoside triphosphate hydrolases"/>
    <property type="match status" value="1"/>
</dbReference>
<organism evidence="1 2">
    <name type="scientific">Kineococcus mangrovi</name>
    <dbReference type="NCBI Taxonomy" id="1660183"/>
    <lineage>
        <taxon>Bacteria</taxon>
        <taxon>Bacillati</taxon>
        <taxon>Actinomycetota</taxon>
        <taxon>Actinomycetes</taxon>
        <taxon>Kineosporiales</taxon>
        <taxon>Kineosporiaceae</taxon>
        <taxon>Kineococcus</taxon>
    </lineage>
</organism>
<name>A0ABV4I114_9ACTN</name>
<dbReference type="Proteomes" id="UP001566476">
    <property type="component" value="Unassembled WGS sequence"/>
</dbReference>
<dbReference type="RefSeq" id="WP_370718235.1">
    <property type="nucleotide sequence ID" value="NZ_JBGGTQ010000003.1"/>
</dbReference>
<dbReference type="GO" id="GO:0016301">
    <property type="term" value="F:kinase activity"/>
    <property type="evidence" value="ECO:0007669"/>
    <property type="project" value="UniProtKB-KW"/>
</dbReference>
<reference evidence="1 2" key="1">
    <citation type="submission" date="2024-07" db="EMBL/GenBank/DDBJ databases">
        <authorList>
            <person name="Thanompreechachai J."/>
            <person name="Duangmal K."/>
        </authorList>
    </citation>
    <scope>NUCLEOTIDE SEQUENCE [LARGE SCALE GENOMIC DNA]</scope>
    <source>
        <strain evidence="1 2">TBRC 1896</strain>
    </source>
</reference>
<keyword evidence="1" id="KW-0418">Kinase</keyword>
<keyword evidence="2" id="KW-1185">Reference proteome</keyword>
<dbReference type="Gene3D" id="3.40.50.300">
    <property type="entry name" value="P-loop containing nucleotide triphosphate hydrolases"/>
    <property type="match status" value="1"/>
</dbReference>
<sequence>MPTSTFRPTGPREFADRWASSLPPGARVGVDGAVDADTRWYAEHLAQALRDVARPVLLTTWQGFWRPRSLRFEFGRDDPDAYLDGWLDVPGLYREVLEPLAAPTGRWWVPSLYDPDTDRASRARREDVPDDAVLVLAGSFLLTNSLRWGFDAVVHLSTSEAAIRRRVPAEDADRVAGGWQRYLATEDPADAATVVLHCEDPRHPAELLQE</sequence>